<evidence type="ECO:0000313" key="1">
    <source>
        <dbReference type="EMBL" id="VAW76078.1"/>
    </source>
</evidence>
<name>A0A3B0Y5N0_9ZZZZ</name>
<sequence>MVCVLAIQVGACASPAARNDKFALSKGFERSEVSGAEFTHAVYQSKGSATDIWHIYIEGDGTPWKRSHIISADPTPRNPLMLKLMAMDASPAIYLGRPCYHGMVTEPACDPWIWTHGRYSERAVASMSAALDRLISLNSIKQLVLIGHSGGGTLAILLAERTPQTQAVVTLAGNLDIERWAQYHNYSPLTGSLNPVDRPRLPASIVQHHYVGRYDKVITPDIIKNTPRNHTGVELIEVDRVGHTEGWETYYCTVLVSISAECR</sequence>
<reference evidence="1" key="1">
    <citation type="submission" date="2018-06" db="EMBL/GenBank/DDBJ databases">
        <authorList>
            <person name="Zhirakovskaya E."/>
        </authorList>
    </citation>
    <scope>NUCLEOTIDE SEQUENCE</scope>
</reference>
<dbReference type="SUPFAM" id="SSF53474">
    <property type="entry name" value="alpha/beta-Hydrolases"/>
    <property type="match status" value="1"/>
</dbReference>
<dbReference type="InterPro" id="IPR029058">
    <property type="entry name" value="AB_hydrolase_fold"/>
</dbReference>
<gene>
    <name evidence="1" type="ORF">MNBD_GAMMA13-1562</name>
</gene>
<dbReference type="AlphaFoldDB" id="A0A3B0Y5N0"/>
<protein>
    <recommendedName>
        <fullName evidence="2">AB hydrolase-1 domain-containing protein</fullName>
    </recommendedName>
</protein>
<accession>A0A3B0Y5N0</accession>
<dbReference type="EMBL" id="UOFK01000085">
    <property type="protein sequence ID" value="VAW76078.1"/>
    <property type="molecule type" value="Genomic_DNA"/>
</dbReference>
<evidence type="ECO:0008006" key="2">
    <source>
        <dbReference type="Google" id="ProtNLM"/>
    </source>
</evidence>
<organism evidence="1">
    <name type="scientific">hydrothermal vent metagenome</name>
    <dbReference type="NCBI Taxonomy" id="652676"/>
    <lineage>
        <taxon>unclassified sequences</taxon>
        <taxon>metagenomes</taxon>
        <taxon>ecological metagenomes</taxon>
    </lineage>
</organism>
<dbReference type="Gene3D" id="3.40.50.1820">
    <property type="entry name" value="alpha/beta hydrolase"/>
    <property type="match status" value="1"/>
</dbReference>
<proteinExistence type="predicted"/>